<dbReference type="Proteomes" id="UP001139516">
    <property type="component" value="Unassembled WGS sequence"/>
</dbReference>
<organism evidence="4 5">
    <name type="scientific">Roseomonas acroporae</name>
    <dbReference type="NCBI Taxonomy" id="2937791"/>
    <lineage>
        <taxon>Bacteria</taxon>
        <taxon>Pseudomonadati</taxon>
        <taxon>Pseudomonadota</taxon>
        <taxon>Alphaproteobacteria</taxon>
        <taxon>Acetobacterales</taxon>
        <taxon>Roseomonadaceae</taxon>
        <taxon>Roseomonas</taxon>
    </lineage>
</organism>
<dbReference type="Pfam" id="PF25954">
    <property type="entry name" value="Beta-barrel_RND_2"/>
    <property type="match status" value="1"/>
</dbReference>
<proteinExistence type="inferred from homology"/>
<dbReference type="GO" id="GO:0015562">
    <property type="term" value="F:efflux transmembrane transporter activity"/>
    <property type="evidence" value="ECO:0007669"/>
    <property type="project" value="TreeGrafter"/>
</dbReference>
<dbReference type="PANTHER" id="PTHR30469">
    <property type="entry name" value="MULTIDRUG RESISTANCE PROTEIN MDTA"/>
    <property type="match status" value="1"/>
</dbReference>
<accession>A0A9X2BYN7</accession>
<dbReference type="Pfam" id="PF25967">
    <property type="entry name" value="RND-MFP_C"/>
    <property type="match status" value="1"/>
</dbReference>
<evidence type="ECO:0000259" key="2">
    <source>
        <dbReference type="Pfam" id="PF25954"/>
    </source>
</evidence>
<dbReference type="Gene3D" id="2.40.30.170">
    <property type="match status" value="1"/>
</dbReference>
<keyword evidence="5" id="KW-1185">Reference proteome</keyword>
<gene>
    <name evidence="4" type="ORF">M0638_17830</name>
</gene>
<reference evidence="4" key="1">
    <citation type="submission" date="2022-04" db="EMBL/GenBank/DDBJ databases">
        <title>Roseomonas acroporae sp. nov., isolated from coral Acropora digitifera.</title>
        <authorList>
            <person name="Sun H."/>
        </authorList>
    </citation>
    <scope>NUCLEOTIDE SEQUENCE</scope>
    <source>
        <strain evidence="4">NAR14</strain>
    </source>
</reference>
<evidence type="ECO:0000256" key="1">
    <source>
        <dbReference type="ARBA" id="ARBA00009477"/>
    </source>
</evidence>
<dbReference type="InterPro" id="IPR006143">
    <property type="entry name" value="RND_pump_MFP"/>
</dbReference>
<dbReference type="Gene3D" id="1.10.287.470">
    <property type="entry name" value="Helix hairpin bin"/>
    <property type="match status" value="1"/>
</dbReference>
<protein>
    <submittedName>
        <fullName evidence="4">Efflux RND transporter periplasmic adaptor subunit</fullName>
    </submittedName>
</protein>
<dbReference type="SUPFAM" id="SSF111369">
    <property type="entry name" value="HlyD-like secretion proteins"/>
    <property type="match status" value="1"/>
</dbReference>
<dbReference type="RefSeq" id="WP_248668424.1">
    <property type="nucleotide sequence ID" value="NZ_JALPRX010000078.1"/>
</dbReference>
<evidence type="ECO:0000313" key="5">
    <source>
        <dbReference type="Proteomes" id="UP001139516"/>
    </source>
</evidence>
<dbReference type="EMBL" id="JALPRX010000078">
    <property type="protein sequence ID" value="MCK8786240.1"/>
    <property type="molecule type" value="Genomic_DNA"/>
</dbReference>
<dbReference type="NCBIfam" id="TIGR01730">
    <property type="entry name" value="RND_mfp"/>
    <property type="match status" value="1"/>
</dbReference>
<name>A0A9X2BYN7_9PROT</name>
<sequence>MAYLRGQRVGHSAGAQGRLVDLSRAPAGLASRLGLPRRGLVRAGLALLAGLLPLAACGPSEPPAPEPPRPVRAVTVQASEGGETITLTGQIEAVEQVALAFRVGGRMVERLVNVGDQVRAGQVIARLEDDTPRDALRAARAAVAASRATLMQARNHYDRQNQLLRSGFTTRANYDDAVRRLQAAQSQLDANLAQQSTAETNLTYATLVADSGGVVTARGAEPGEVVTPGRMIVEVAREGGRDAVFDVPSRIMENTPPDPEVRVALAANPGVTALGRVREISPQADPVTRTFRVRVGLIAPPETMRLGSTINGTIHLGGLAGIEVPATALTRSGDGPAVWVVDRNTGTVSLRPVEVARFDAVRAIIGGGLQPGEAVVTAGVQTLRPGQKVRLLDGAPGSTS</sequence>
<dbReference type="PANTHER" id="PTHR30469:SF38">
    <property type="entry name" value="HLYD FAMILY SECRETION PROTEIN"/>
    <property type="match status" value="1"/>
</dbReference>
<evidence type="ECO:0000313" key="4">
    <source>
        <dbReference type="EMBL" id="MCK8786240.1"/>
    </source>
</evidence>
<dbReference type="GO" id="GO:1990281">
    <property type="term" value="C:efflux pump complex"/>
    <property type="evidence" value="ECO:0007669"/>
    <property type="project" value="TreeGrafter"/>
</dbReference>
<feature type="domain" description="CusB-like beta-barrel" evidence="2">
    <location>
        <begin position="245"/>
        <end position="311"/>
    </location>
</feature>
<feature type="domain" description="Multidrug resistance protein MdtA-like C-terminal permuted SH3" evidence="3">
    <location>
        <begin position="324"/>
        <end position="382"/>
    </location>
</feature>
<dbReference type="InterPro" id="IPR058627">
    <property type="entry name" value="MdtA-like_C"/>
</dbReference>
<evidence type="ECO:0000259" key="3">
    <source>
        <dbReference type="Pfam" id="PF25967"/>
    </source>
</evidence>
<dbReference type="AlphaFoldDB" id="A0A9X2BYN7"/>
<comment type="similarity">
    <text evidence="1">Belongs to the membrane fusion protein (MFP) (TC 8.A.1) family.</text>
</comment>
<comment type="caution">
    <text evidence="4">The sequence shown here is derived from an EMBL/GenBank/DDBJ whole genome shotgun (WGS) entry which is preliminary data.</text>
</comment>
<dbReference type="Gene3D" id="2.40.50.100">
    <property type="match status" value="1"/>
</dbReference>
<dbReference type="Gene3D" id="2.40.420.20">
    <property type="match status" value="1"/>
</dbReference>
<dbReference type="InterPro" id="IPR058792">
    <property type="entry name" value="Beta-barrel_RND_2"/>
</dbReference>